<dbReference type="EMBL" id="OX459957">
    <property type="protein sequence ID" value="CAI9162654.1"/>
    <property type="molecule type" value="Genomic_DNA"/>
</dbReference>
<feature type="region of interest" description="Disordered" evidence="1">
    <location>
        <begin position="1"/>
        <end position="25"/>
    </location>
</feature>
<accession>A0ABN8YMF6</accession>
<dbReference type="Proteomes" id="UP001176941">
    <property type="component" value="Chromosome 21"/>
</dbReference>
<feature type="region of interest" description="Disordered" evidence="1">
    <location>
        <begin position="41"/>
        <end position="98"/>
    </location>
</feature>
<sequence>MVNFGQGRGKPGRPPMPVGGHWGVASQAWREQREILWLQAPPCPRGTCERSPRGSNNFVQGFPSGSDDKESACCAGDPGSIPGSGRSPGEGNDYPLQYSCLENPHEQRSLVGYSPWDHKESNRTERLSLSLPSSPRPPHPHPQRLGEGKGIGFGLIPSADISHQCPDIHPLLFRVFSSPSTAHSPQCACLPLTEPVFWYVRTCMCVCACVCVHMHGLVGRCTCGGKDDVRPAGGCRGSLQRAGSVGESA</sequence>
<keyword evidence="3" id="KW-1185">Reference proteome</keyword>
<evidence type="ECO:0000313" key="2">
    <source>
        <dbReference type="EMBL" id="CAI9162654.1"/>
    </source>
</evidence>
<proteinExistence type="predicted"/>
<gene>
    <name evidence="2" type="ORF">MRATA1EN1_LOCUS11616</name>
</gene>
<feature type="region of interest" description="Disordered" evidence="1">
    <location>
        <begin position="124"/>
        <end position="146"/>
    </location>
</feature>
<reference evidence="2" key="1">
    <citation type="submission" date="2023-04" db="EMBL/GenBank/DDBJ databases">
        <authorList>
            <consortium name="ELIXIR-Norway"/>
        </authorList>
    </citation>
    <scope>NUCLEOTIDE SEQUENCE [LARGE SCALE GENOMIC DNA]</scope>
</reference>
<protein>
    <submittedName>
        <fullName evidence="2">Uncharacterized protein</fullName>
    </submittedName>
</protein>
<evidence type="ECO:0000313" key="3">
    <source>
        <dbReference type="Proteomes" id="UP001176941"/>
    </source>
</evidence>
<feature type="compositionally biased region" description="Low complexity" evidence="1">
    <location>
        <begin position="76"/>
        <end position="91"/>
    </location>
</feature>
<name>A0ABN8YMF6_RANTA</name>
<organism evidence="2 3">
    <name type="scientific">Rangifer tarandus platyrhynchus</name>
    <name type="common">Svalbard reindeer</name>
    <dbReference type="NCBI Taxonomy" id="3082113"/>
    <lineage>
        <taxon>Eukaryota</taxon>
        <taxon>Metazoa</taxon>
        <taxon>Chordata</taxon>
        <taxon>Craniata</taxon>
        <taxon>Vertebrata</taxon>
        <taxon>Euteleostomi</taxon>
        <taxon>Mammalia</taxon>
        <taxon>Eutheria</taxon>
        <taxon>Laurasiatheria</taxon>
        <taxon>Artiodactyla</taxon>
        <taxon>Ruminantia</taxon>
        <taxon>Pecora</taxon>
        <taxon>Cervidae</taxon>
        <taxon>Odocoileinae</taxon>
        <taxon>Rangifer</taxon>
    </lineage>
</organism>
<evidence type="ECO:0000256" key="1">
    <source>
        <dbReference type="SAM" id="MobiDB-lite"/>
    </source>
</evidence>